<dbReference type="CDD" id="cd00085">
    <property type="entry name" value="HNHc"/>
    <property type="match status" value="1"/>
</dbReference>
<dbReference type="GO" id="GO:0004519">
    <property type="term" value="F:endonuclease activity"/>
    <property type="evidence" value="ECO:0007669"/>
    <property type="project" value="UniProtKB-KW"/>
</dbReference>
<evidence type="ECO:0000313" key="3">
    <source>
        <dbReference type="EMBL" id="MDC2890450.1"/>
    </source>
</evidence>
<name>A0ABT5FH10_9GAMM</name>
<feature type="domain" description="HNH nuclease" evidence="2">
    <location>
        <begin position="95"/>
        <end position="151"/>
    </location>
</feature>
<dbReference type="RefSeq" id="WP_272181646.1">
    <property type="nucleotide sequence ID" value="NZ_JAQOMS010000002.1"/>
</dbReference>
<protein>
    <submittedName>
        <fullName evidence="3">HNH endonuclease signature motif containing protein</fullName>
    </submittedName>
</protein>
<sequence>MYTVSFHAAEGTDNHSSASSNSGAKGSAKSISKKKKYKTESGAMKAMWNWLNANKGSVNYFSPHSMPQTFTDSNELPYEGTKTETDFYRTAKWLRLRTTAFEQFGNRCACCGATPDTGAVLHVDHIKPRSKYPHLALELDNLQILCEACNMGKLNVSETQWR</sequence>
<proteinExistence type="predicted"/>
<evidence type="ECO:0000259" key="2">
    <source>
        <dbReference type="SMART" id="SM00507"/>
    </source>
</evidence>
<comment type="caution">
    <text evidence="3">The sequence shown here is derived from an EMBL/GenBank/DDBJ whole genome shotgun (WGS) entry which is preliminary data.</text>
</comment>
<dbReference type="SMART" id="SM00507">
    <property type="entry name" value="HNHc"/>
    <property type="match status" value="1"/>
</dbReference>
<accession>A0ABT5FH10</accession>
<keyword evidence="3" id="KW-0378">Hydrolase</keyword>
<evidence type="ECO:0000256" key="1">
    <source>
        <dbReference type="SAM" id="MobiDB-lite"/>
    </source>
</evidence>
<feature type="compositionally biased region" description="Low complexity" evidence="1">
    <location>
        <begin position="16"/>
        <end position="30"/>
    </location>
</feature>
<gene>
    <name evidence="3" type="ORF">PN838_18945</name>
</gene>
<feature type="region of interest" description="Disordered" evidence="1">
    <location>
        <begin position="1"/>
        <end position="33"/>
    </location>
</feature>
<dbReference type="InterPro" id="IPR003615">
    <property type="entry name" value="HNH_nuc"/>
</dbReference>
<dbReference type="InterPro" id="IPR002711">
    <property type="entry name" value="HNH"/>
</dbReference>
<evidence type="ECO:0000313" key="4">
    <source>
        <dbReference type="Proteomes" id="UP001528411"/>
    </source>
</evidence>
<dbReference type="Proteomes" id="UP001528411">
    <property type="component" value="Unassembled WGS sequence"/>
</dbReference>
<dbReference type="EMBL" id="JAQOMS010000002">
    <property type="protein sequence ID" value="MDC2890450.1"/>
    <property type="molecule type" value="Genomic_DNA"/>
</dbReference>
<organism evidence="3 4">
    <name type="scientific">Psychrosphaera algicola</name>
    <dbReference type="NCBI Taxonomy" id="3023714"/>
    <lineage>
        <taxon>Bacteria</taxon>
        <taxon>Pseudomonadati</taxon>
        <taxon>Pseudomonadota</taxon>
        <taxon>Gammaproteobacteria</taxon>
        <taxon>Alteromonadales</taxon>
        <taxon>Pseudoalteromonadaceae</taxon>
        <taxon>Psychrosphaera</taxon>
    </lineage>
</organism>
<dbReference type="Gene3D" id="1.10.30.50">
    <property type="match status" value="1"/>
</dbReference>
<reference evidence="3 4" key="1">
    <citation type="submission" date="2023-01" db="EMBL/GenBank/DDBJ databases">
        <title>Psychrosphaera sp. nov., isolated from marine algae.</title>
        <authorList>
            <person name="Bayburt H."/>
            <person name="Choi B.J."/>
            <person name="Kim J.M."/>
            <person name="Choi D.G."/>
            <person name="Jeon C.O."/>
        </authorList>
    </citation>
    <scope>NUCLEOTIDE SEQUENCE [LARGE SCALE GENOMIC DNA]</scope>
    <source>
        <strain evidence="3 4">G1-22</strain>
    </source>
</reference>
<keyword evidence="3" id="KW-0540">Nuclease</keyword>
<keyword evidence="4" id="KW-1185">Reference proteome</keyword>
<keyword evidence="3" id="KW-0255">Endonuclease</keyword>
<dbReference type="Pfam" id="PF01844">
    <property type="entry name" value="HNH"/>
    <property type="match status" value="1"/>
</dbReference>